<dbReference type="Proteomes" id="UP000323597">
    <property type="component" value="Chromosome A07"/>
</dbReference>
<evidence type="ECO:0000313" key="2">
    <source>
        <dbReference type="Proteomes" id="UP000323597"/>
    </source>
</evidence>
<evidence type="ECO:0000313" key="1">
    <source>
        <dbReference type="EMBL" id="TYJ27658.1"/>
    </source>
</evidence>
<accession>A0A5D2YMV8</accession>
<reference evidence="1 2" key="1">
    <citation type="submission" date="2019-07" db="EMBL/GenBank/DDBJ databases">
        <title>WGS assembly of Gossypium mustelinum.</title>
        <authorList>
            <person name="Chen Z.J."/>
            <person name="Sreedasyam A."/>
            <person name="Ando A."/>
            <person name="Song Q."/>
            <person name="De L."/>
            <person name="Hulse-Kemp A."/>
            <person name="Ding M."/>
            <person name="Ye W."/>
            <person name="Kirkbride R."/>
            <person name="Jenkins J."/>
            <person name="Plott C."/>
            <person name="Lovell J."/>
            <person name="Lin Y.-M."/>
            <person name="Vaughn R."/>
            <person name="Liu B."/>
            <person name="Li W."/>
            <person name="Simpson S."/>
            <person name="Scheffler B."/>
            <person name="Saski C."/>
            <person name="Grover C."/>
            <person name="Hu G."/>
            <person name="Conover J."/>
            <person name="Carlson J."/>
            <person name="Shu S."/>
            <person name="Boston L."/>
            <person name="Williams M."/>
            <person name="Peterson D."/>
            <person name="Mcgee K."/>
            <person name="Jones D."/>
            <person name="Wendel J."/>
            <person name="Stelly D."/>
            <person name="Grimwood J."/>
            <person name="Schmutz J."/>
        </authorList>
    </citation>
    <scope>NUCLEOTIDE SEQUENCE [LARGE SCALE GENOMIC DNA]</scope>
    <source>
        <strain evidence="1">1408120.09</strain>
    </source>
</reference>
<name>A0A5D2YMV8_GOSMU</name>
<proteinExistence type="predicted"/>
<dbReference type="EMBL" id="CM017642">
    <property type="protein sequence ID" value="TYJ27658.1"/>
    <property type="molecule type" value="Genomic_DNA"/>
</dbReference>
<organism evidence="1 2">
    <name type="scientific">Gossypium mustelinum</name>
    <name type="common">Cotton</name>
    <name type="synonym">Gossypium caicoense</name>
    <dbReference type="NCBI Taxonomy" id="34275"/>
    <lineage>
        <taxon>Eukaryota</taxon>
        <taxon>Viridiplantae</taxon>
        <taxon>Streptophyta</taxon>
        <taxon>Embryophyta</taxon>
        <taxon>Tracheophyta</taxon>
        <taxon>Spermatophyta</taxon>
        <taxon>Magnoliopsida</taxon>
        <taxon>eudicotyledons</taxon>
        <taxon>Gunneridae</taxon>
        <taxon>Pentapetalae</taxon>
        <taxon>rosids</taxon>
        <taxon>malvids</taxon>
        <taxon>Malvales</taxon>
        <taxon>Malvaceae</taxon>
        <taxon>Malvoideae</taxon>
        <taxon>Gossypium</taxon>
    </lineage>
</organism>
<keyword evidence="2" id="KW-1185">Reference proteome</keyword>
<dbReference type="AlphaFoldDB" id="A0A5D2YMV8"/>
<sequence length="101" mass="12034">MDSRMGKIKEITKRLVEELFFPKTLYFFPNFFSPPQNPQLFSPNPLFFSPMFDASPSTILYCIAVDGPQLHRRKQQPKISLCRSLRQNQKVLVNWMLFFRF</sequence>
<protein>
    <submittedName>
        <fullName evidence="1">Uncharacterized protein</fullName>
    </submittedName>
</protein>
<gene>
    <name evidence="1" type="ORF">E1A91_A07G202500v1</name>
</gene>